<organism evidence="3 4">
    <name type="scientific">Posidoniimonas polymericola</name>
    <dbReference type="NCBI Taxonomy" id="2528002"/>
    <lineage>
        <taxon>Bacteria</taxon>
        <taxon>Pseudomonadati</taxon>
        <taxon>Planctomycetota</taxon>
        <taxon>Planctomycetia</taxon>
        <taxon>Pirellulales</taxon>
        <taxon>Lacipirellulaceae</taxon>
        <taxon>Posidoniimonas</taxon>
    </lineage>
</organism>
<reference evidence="3 4" key="1">
    <citation type="submission" date="2019-02" db="EMBL/GenBank/DDBJ databases">
        <title>Deep-cultivation of Planctomycetes and their phenomic and genomic characterization uncovers novel biology.</title>
        <authorList>
            <person name="Wiegand S."/>
            <person name="Jogler M."/>
            <person name="Boedeker C."/>
            <person name="Pinto D."/>
            <person name="Vollmers J."/>
            <person name="Rivas-Marin E."/>
            <person name="Kohn T."/>
            <person name="Peeters S.H."/>
            <person name="Heuer A."/>
            <person name="Rast P."/>
            <person name="Oberbeckmann S."/>
            <person name="Bunk B."/>
            <person name="Jeske O."/>
            <person name="Meyerdierks A."/>
            <person name="Storesund J.E."/>
            <person name="Kallscheuer N."/>
            <person name="Luecker S."/>
            <person name="Lage O.M."/>
            <person name="Pohl T."/>
            <person name="Merkel B.J."/>
            <person name="Hornburger P."/>
            <person name="Mueller R.-W."/>
            <person name="Bruemmer F."/>
            <person name="Labrenz M."/>
            <person name="Spormann A.M."/>
            <person name="Op Den Camp H."/>
            <person name="Overmann J."/>
            <person name="Amann R."/>
            <person name="Jetten M.S.M."/>
            <person name="Mascher T."/>
            <person name="Medema M.H."/>
            <person name="Devos D.P."/>
            <person name="Kaster A.-K."/>
            <person name="Ovreas L."/>
            <person name="Rohde M."/>
            <person name="Galperin M.Y."/>
            <person name="Jogler C."/>
        </authorList>
    </citation>
    <scope>NUCLEOTIDE SEQUENCE [LARGE SCALE GENOMIC DNA]</scope>
    <source>
        <strain evidence="3 4">Pla123a</strain>
    </source>
</reference>
<dbReference type="AlphaFoldDB" id="A0A5C5YL27"/>
<dbReference type="NCBIfam" id="TIGR04294">
    <property type="entry name" value="pre_pil_HX9DG"/>
    <property type="match status" value="1"/>
</dbReference>
<comment type="caution">
    <text evidence="3">The sequence shown here is derived from an EMBL/GenBank/DDBJ whole genome shotgun (WGS) entry which is preliminary data.</text>
</comment>
<gene>
    <name evidence="3" type="primary">xcpT_13</name>
    <name evidence="3" type="ORF">Pla123a_30860</name>
</gene>
<dbReference type="Pfam" id="PF07963">
    <property type="entry name" value="N_methyl"/>
    <property type="match status" value="1"/>
</dbReference>
<dbReference type="InterPro" id="IPR027558">
    <property type="entry name" value="Pre_pil_HX9DG_C"/>
</dbReference>
<protein>
    <submittedName>
        <fullName evidence="3">Type II secretion system protein G</fullName>
    </submittedName>
</protein>
<dbReference type="OrthoDB" id="255848at2"/>
<dbReference type="NCBIfam" id="TIGR02532">
    <property type="entry name" value="IV_pilin_GFxxxE"/>
    <property type="match status" value="1"/>
</dbReference>
<accession>A0A5C5YL27</accession>
<dbReference type="SUPFAM" id="SSF54523">
    <property type="entry name" value="Pili subunits"/>
    <property type="match status" value="1"/>
</dbReference>
<proteinExistence type="predicted"/>
<keyword evidence="1" id="KW-1133">Transmembrane helix</keyword>
<dbReference type="PROSITE" id="PS00409">
    <property type="entry name" value="PROKAR_NTER_METHYL"/>
    <property type="match status" value="1"/>
</dbReference>
<sequence>MERNTTTHRGRQPQHGFTLVELLVVIAIIGVLIALLLPAVQAAREAARRTQCTNQLRQLALAFHNHHDTHKHMPTGGWNFAWLGNPDYGYGKHQPGNWLYNILPYIEEANLHDIGAGATGAARDQASVQRVQTPFEGMTCPSRRRANVFANGASTTFAECVNPVQLCSKTDYAANAGDMYNPEPYASSEPGEALPNVSNVDYDSLKAFSWKPVWKAGDPTNPDNLVYVRDATGIVYTRSQVAFRRITDGTSNVYMVGEKYLSTLHYETGMGEGDNEPGFTGGNDDTLRTTVKTVKGIGGGDVKLARDSESNVKKIDSTKFGSAHTGGFNMAFCDGSVRLVNFEVDPDVHRLRGNRADGVVLADE</sequence>
<dbReference type="InterPro" id="IPR012902">
    <property type="entry name" value="N_methyl_site"/>
</dbReference>
<keyword evidence="1" id="KW-0812">Transmembrane</keyword>
<evidence type="ECO:0000259" key="2">
    <source>
        <dbReference type="Pfam" id="PF07596"/>
    </source>
</evidence>
<dbReference type="EMBL" id="SJPO01000007">
    <property type="protein sequence ID" value="TWT75576.1"/>
    <property type="molecule type" value="Genomic_DNA"/>
</dbReference>
<dbReference type="Gene3D" id="3.30.700.10">
    <property type="entry name" value="Glycoprotein, Type 4 Pilin"/>
    <property type="match status" value="1"/>
</dbReference>
<dbReference type="InterPro" id="IPR045584">
    <property type="entry name" value="Pilin-like"/>
</dbReference>
<evidence type="ECO:0000313" key="3">
    <source>
        <dbReference type="EMBL" id="TWT75576.1"/>
    </source>
</evidence>
<keyword evidence="1" id="KW-0472">Membrane</keyword>
<dbReference type="Pfam" id="PF07596">
    <property type="entry name" value="SBP_bac_10"/>
    <property type="match status" value="1"/>
</dbReference>
<evidence type="ECO:0000313" key="4">
    <source>
        <dbReference type="Proteomes" id="UP000318478"/>
    </source>
</evidence>
<feature type="transmembrane region" description="Helical" evidence="1">
    <location>
        <begin position="20"/>
        <end position="40"/>
    </location>
</feature>
<keyword evidence="4" id="KW-1185">Reference proteome</keyword>
<dbReference type="PANTHER" id="PTHR30093">
    <property type="entry name" value="GENERAL SECRETION PATHWAY PROTEIN G"/>
    <property type="match status" value="1"/>
</dbReference>
<dbReference type="RefSeq" id="WP_146588458.1">
    <property type="nucleotide sequence ID" value="NZ_SJPO01000007.1"/>
</dbReference>
<dbReference type="Proteomes" id="UP000318478">
    <property type="component" value="Unassembled WGS sequence"/>
</dbReference>
<name>A0A5C5YL27_9BACT</name>
<feature type="domain" description="DUF1559" evidence="2">
    <location>
        <begin position="41"/>
        <end position="346"/>
    </location>
</feature>
<dbReference type="InterPro" id="IPR011453">
    <property type="entry name" value="DUF1559"/>
</dbReference>
<dbReference type="PANTHER" id="PTHR30093:SF2">
    <property type="entry name" value="TYPE II SECRETION SYSTEM PROTEIN H"/>
    <property type="match status" value="1"/>
</dbReference>
<evidence type="ECO:0000256" key="1">
    <source>
        <dbReference type="SAM" id="Phobius"/>
    </source>
</evidence>